<reference evidence="1 2" key="1">
    <citation type="submission" date="2024-11" db="EMBL/GenBank/DDBJ databases">
        <title>A near-complete genome assembly of Cinchona calisaya.</title>
        <authorList>
            <person name="Lian D.C."/>
            <person name="Zhao X.W."/>
            <person name="Wei L."/>
        </authorList>
    </citation>
    <scope>NUCLEOTIDE SEQUENCE [LARGE SCALE GENOMIC DNA]</scope>
    <source>
        <tissue evidence="1">Nenye</tissue>
    </source>
</reference>
<gene>
    <name evidence="1" type="ORF">ACH5RR_003166</name>
</gene>
<dbReference type="EMBL" id="JBJUIK010000002">
    <property type="protein sequence ID" value="KAL3534705.1"/>
    <property type="molecule type" value="Genomic_DNA"/>
</dbReference>
<sequence>VDSLIEVAIVTNSRKNGSGISIMGRDRDGKLLKIWAEGREDIEDIDLLLADSLTTSLLLAKESRWNRVEFVAADRNIMQKLMKSDSEDVKCATILEGIINLSLLFSIFLFSWEL</sequence>
<evidence type="ECO:0000313" key="1">
    <source>
        <dbReference type="EMBL" id="KAL3534705.1"/>
    </source>
</evidence>
<keyword evidence="2" id="KW-1185">Reference proteome</keyword>
<evidence type="ECO:0008006" key="3">
    <source>
        <dbReference type="Google" id="ProtNLM"/>
    </source>
</evidence>
<dbReference type="Proteomes" id="UP001630127">
    <property type="component" value="Unassembled WGS sequence"/>
</dbReference>
<comment type="caution">
    <text evidence="1">The sequence shown here is derived from an EMBL/GenBank/DDBJ whole genome shotgun (WGS) entry which is preliminary data.</text>
</comment>
<proteinExistence type="predicted"/>
<dbReference type="AlphaFoldDB" id="A0ABD3AU33"/>
<feature type="non-terminal residue" evidence="1">
    <location>
        <position position="1"/>
    </location>
</feature>
<accession>A0ABD3AU33</accession>
<organism evidence="1 2">
    <name type="scientific">Cinchona calisaya</name>
    <dbReference type="NCBI Taxonomy" id="153742"/>
    <lineage>
        <taxon>Eukaryota</taxon>
        <taxon>Viridiplantae</taxon>
        <taxon>Streptophyta</taxon>
        <taxon>Embryophyta</taxon>
        <taxon>Tracheophyta</taxon>
        <taxon>Spermatophyta</taxon>
        <taxon>Magnoliopsida</taxon>
        <taxon>eudicotyledons</taxon>
        <taxon>Gunneridae</taxon>
        <taxon>Pentapetalae</taxon>
        <taxon>asterids</taxon>
        <taxon>lamiids</taxon>
        <taxon>Gentianales</taxon>
        <taxon>Rubiaceae</taxon>
        <taxon>Cinchonoideae</taxon>
        <taxon>Cinchoneae</taxon>
        <taxon>Cinchona</taxon>
    </lineage>
</organism>
<name>A0ABD3AU33_9GENT</name>
<protein>
    <recommendedName>
        <fullName evidence="3">RNase H type-1 domain-containing protein</fullName>
    </recommendedName>
</protein>
<evidence type="ECO:0000313" key="2">
    <source>
        <dbReference type="Proteomes" id="UP001630127"/>
    </source>
</evidence>